<dbReference type="SMART" id="SM00179">
    <property type="entry name" value="EGF_CA"/>
    <property type="match status" value="3"/>
</dbReference>
<dbReference type="InterPro" id="IPR000152">
    <property type="entry name" value="EGF-type_Asp/Asn_hydroxyl_site"/>
</dbReference>
<comment type="subcellular location">
    <subcellularLocation>
        <location evidence="1">Secreted</location>
        <location evidence="1">Extracellular space</location>
        <location evidence="1">Extracellular matrix</location>
    </subcellularLocation>
</comment>
<evidence type="ECO:0000256" key="7">
    <source>
        <dbReference type="ARBA" id="ARBA00022837"/>
    </source>
</evidence>
<sequence length="760" mass="85440">VPLQWSEWTEWTSCSKSCGGGKEVRERECGHNTITASDFVELDSSECVGEKEQIRLCNVLPCQVHGGWGEWTSWTSCSESCGSGTRRRYRHCDSPAPAFGGDPCYGSDGQQEQCIIQPCPLQSQWSEWTSWSRCTTKCGMGTKFRARQCVRGDQLAKDCEGQKLEVNSCFNRMCPVDGKWGAWGPWSQCSSSCLRQRQRLCSKPLYGGKPCIGDNIQIEKCYTADCQKLPIMNTAPKSASLRISGELNGERVEGMYLDADIRQDGPKRLVTATLKDILKAQANWFPYLTFLMPPLPWNSASEKGKANNGYSLTNGNFTEESRFQFATGQELVVKHKGKGVDKTGALKVDIEVVGKVPLIQPTASVVISPYTEDYIQTGPNSLFTSSGSSLDVDGKKHPFTWNRTVVYDRSQGTMPYLVEKLSTDEIASQYNPEYQQLNFKVSSEISRKFHQDRCPQGFRLDPVHHHCSDIDECKEWRKACHKSQICENQFGSYQCQCQPGFRLSPDGVNCIDVNECEESNPCSHNCHNTRGSFYCSCPPQLALGHSGHSCRAWGELDVSESRENYDENNPDELFLEANAIESVACRPGLVWDNNKCSDVNECTNENACVEEEVCINTLGSYHCMPTPCVNSYWDQISRSCIKMCDEWPEGCSGNTTIAEIVKHEAVKLNSSSLRPYEELVKLQPLGLHLEPLTRTVYDITSNTLDVPLRIRIENGEGILYALKYFQINGITRVMIKASSFSRNYKTELYTTYYVILLYID</sequence>
<dbReference type="SUPFAM" id="SSF82895">
    <property type="entry name" value="TSP-1 type 1 repeat"/>
    <property type="match status" value="4"/>
</dbReference>
<dbReference type="InterPro" id="IPR000884">
    <property type="entry name" value="TSP1_rpt"/>
</dbReference>
<dbReference type="Gene3D" id="2.40.155.10">
    <property type="entry name" value="Green fluorescent protein"/>
    <property type="match status" value="1"/>
</dbReference>
<evidence type="ECO:0000256" key="5">
    <source>
        <dbReference type="ARBA" id="ARBA00022729"/>
    </source>
</evidence>
<dbReference type="PROSITE" id="PS50092">
    <property type="entry name" value="TSP1"/>
    <property type="match status" value="4"/>
</dbReference>
<dbReference type="PANTHER" id="PTHR22906:SF21">
    <property type="entry name" value="SEMA DOMAIN-CONTAINING PROTEIN"/>
    <property type="match status" value="1"/>
</dbReference>
<evidence type="ECO:0000256" key="1">
    <source>
        <dbReference type="ARBA" id="ARBA00004498"/>
    </source>
</evidence>
<evidence type="ECO:0000256" key="9">
    <source>
        <dbReference type="ARBA" id="ARBA00023180"/>
    </source>
</evidence>
<evidence type="ECO:0008006" key="14">
    <source>
        <dbReference type="Google" id="ProtNLM"/>
    </source>
</evidence>
<dbReference type="FunFam" id="2.10.25.10:FF:000014">
    <property type="entry name" value="Latent-transforming growth factor beta-binding protein 3"/>
    <property type="match status" value="1"/>
</dbReference>
<keyword evidence="7" id="KW-0106">Calcium</keyword>
<dbReference type="PROSITE" id="PS50993">
    <property type="entry name" value="NIDOGEN_G2"/>
    <property type="match status" value="1"/>
</dbReference>
<evidence type="ECO:0000256" key="8">
    <source>
        <dbReference type="ARBA" id="ARBA00023157"/>
    </source>
</evidence>
<dbReference type="PRINTS" id="PR01705">
    <property type="entry name" value="TSP1REPEAT"/>
</dbReference>
<dbReference type="InterPro" id="IPR018097">
    <property type="entry name" value="EGF_Ca-bd_CS"/>
</dbReference>
<dbReference type="PROSITE" id="PS01187">
    <property type="entry name" value="EGF_CA"/>
    <property type="match status" value="2"/>
</dbReference>
<dbReference type="InterPro" id="IPR049883">
    <property type="entry name" value="NOTCH1_EGF-like"/>
</dbReference>
<keyword evidence="5" id="KW-0732">Signal</keyword>
<keyword evidence="6" id="KW-0677">Repeat</keyword>
<keyword evidence="9" id="KW-0325">Glycoprotein</keyword>
<dbReference type="SMART" id="SM00209">
    <property type="entry name" value="TSP1"/>
    <property type="match status" value="4"/>
</dbReference>
<dbReference type="Gene3D" id="2.20.100.10">
    <property type="entry name" value="Thrombospondin type-1 (TSP1) repeat"/>
    <property type="match status" value="4"/>
</dbReference>
<proteinExistence type="predicted"/>
<dbReference type="EMBL" id="GECZ01032379">
    <property type="protein sequence ID" value="JAS37390.1"/>
    <property type="molecule type" value="Transcribed_RNA"/>
</dbReference>
<reference evidence="13" key="1">
    <citation type="submission" date="2015-11" db="EMBL/GenBank/DDBJ databases">
        <title>De novo transcriptome assembly of four potential Pierce s Disease insect vectors from Arizona vineyards.</title>
        <authorList>
            <person name="Tassone E.E."/>
        </authorList>
    </citation>
    <scope>NUCLEOTIDE SEQUENCE</scope>
</reference>
<evidence type="ECO:0000256" key="3">
    <source>
        <dbReference type="ARBA" id="ARBA00022530"/>
    </source>
</evidence>
<dbReference type="SUPFAM" id="SSF54511">
    <property type="entry name" value="GFP-like"/>
    <property type="match status" value="1"/>
</dbReference>
<dbReference type="InterPro" id="IPR036383">
    <property type="entry name" value="TSP1_rpt_sf"/>
</dbReference>
<keyword evidence="2" id="KW-0964">Secreted</keyword>
<keyword evidence="3" id="KW-0272">Extracellular matrix</keyword>
<dbReference type="PANTHER" id="PTHR22906">
    <property type="entry name" value="PROPERDIN"/>
    <property type="match status" value="1"/>
</dbReference>
<evidence type="ECO:0000313" key="13">
    <source>
        <dbReference type="EMBL" id="JAS37390.1"/>
    </source>
</evidence>
<dbReference type="GO" id="GO:0005509">
    <property type="term" value="F:calcium ion binding"/>
    <property type="evidence" value="ECO:0007669"/>
    <property type="project" value="InterPro"/>
</dbReference>
<dbReference type="CDD" id="cd00054">
    <property type="entry name" value="EGF_CA"/>
    <property type="match status" value="3"/>
</dbReference>
<dbReference type="SMART" id="SM00682">
    <property type="entry name" value="G2F"/>
    <property type="match status" value="1"/>
</dbReference>
<feature type="domain" description="EGF-like" evidence="11">
    <location>
        <begin position="512"/>
        <end position="551"/>
    </location>
</feature>
<feature type="domain" description="EGF-like" evidence="11">
    <location>
        <begin position="469"/>
        <end position="511"/>
    </location>
</feature>
<evidence type="ECO:0000259" key="11">
    <source>
        <dbReference type="PROSITE" id="PS50026"/>
    </source>
</evidence>
<gene>
    <name evidence="13" type="ORF">g.27995</name>
</gene>
<feature type="disulfide bond" evidence="10">
    <location>
        <begin position="516"/>
        <end position="526"/>
    </location>
</feature>
<dbReference type="PROSITE" id="PS00010">
    <property type="entry name" value="ASX_HYDROXYL"/>
    <property type="match status" value="2"/>
</dbReference>
<dbReference type="InterPro" id="IPR006605">
    <property type="entry name" value="G2_nidogen/fibulin_G2F"/>
</dbReference>
<feature type="domain" description="Nidogen G2 beta-barrel" evidence="12">
    <location>
        <begin position="235"/>
        <end position="455"/>
    </location>
</feature>
<dbReference type="InterPro" id="IPR000742">
    <property type="entry name" value="EGF"/>
</dbReference>
<dbReference type="InterPro" id="IPR009030">
    <property type="entry name" value="Growth_fac_rcpt_cys_sf"/>
</dbReference>
<comment type="caution">
    <text evidence="10">Lacks conserved residue(s) required for the propagation of feature annotation.</text>
</comment>
<dbReference type="InterPro" id="IPR001881">
    <property type="entry name" value="EGF-like_Ca-bd_dom"/>
</dbReference>
<dbReference type="Gene3D" id="2.10.25.10">
    <property type="entry name" value="Laminin"/>
    <property type="match status" value="3"/>
</dbReference>
<dbReference type="InterPro" id="IPR052065">
    <property type="entry name" value="Compl_asym_regulator"/>
</dbReference>
<keyword evidence="8 10" id="KW-1015">Disulfide bond</keyword>
<dbReference type="AlphaFoldDB" id="A0A1B6EHL5"/>
<name>A0A1B6EHL5_9HEMI</name>
<dbReference type="PROSITE" id="PS01186">
    <property type="entry name" value="EGF_2"/>
    <property type="match status" value="1"/>
</dbReference>
<dbReference type="FunFam" id="2.20.100.10:FF:000002">
    <property type="entry name" value="Unc-5 netrin receptor C"/>
    <property type="match status" value="1"/>
</dbReference>
<keyword evidence="4 10" id="KW-0245">EGF-like domain</keyword>
<dbReference type="Pfam" id="PF00090">
    <property type="entry name" value="TSP_1"/>
    <property type="match status" value="4"/>
</dbReference>
<accession>A0A1B6EHL5</accession>
<evidence type="ECO:0000256" key="2">
    <source>
        <dbReference type="ARBA" id="ARBA00022525"/>
    </source>
</evidence>
<evidence type="ECO:0000259" key="12">
    <source>
        <dbReference type="PROSITE" id="PS50993"/>
    </source>
</evidence>
<dbReference type="SUPFAM" id="SSF57184">
    <property type="entry name" value="Growth factor receptor domain"/>
    <property type="match status" value="1"/>
</dbReference>
<feature type="non-terminal residue" evidence="13">
    <location>
        <position position="1"/>
    </location>
</feature>
<evidence type="ECO:0000256" key="10">
    <source>
        <dbReference type="PROSITE-ProRule" id="PRU00076"/>
    </source>
</evidence>
<dbReference type="PROSITE" id="PS50026">
    <property type="entry name" value="EGF_3"/>
    <property type="match status" value="2"/>
</dbReference>
<dbReference type="SMART" id="SM00181">
    <property type="entry name" value="EGF"/>
    <property type="match status" value="3"/>
</dbReference>
<dbReference type="Pfam" id="PF07474">
    <property type="entry name" value="G2F"/>
    <property type="match status" value="1"/>
</dbReference>
<evidence type="ECO:0000256" key="4">
    <source>
        <dbReference type="ARBA" id="ARBA00022536"/>
    </source>
</evidence>
<dbReference type="InterPro" id="IPR009017">
    <property type="entry name" value="GFP"/>
</dbReference>
<dbReference type="Pfam" id="PF07645">
    <property type="entry name" value="EGF_CA"/>
    <property type="match status" value="3"/>
</dbReference>
<evidence type="ECO:0000256" key="6">
    <source>
        <dbReference type="ARBA" id="ARBA00022737"/>
    </source>
</evidence>
<protein>
    <recommendedName>
        <fullName evidence="14">EGF-like domain-containing protein</fullName>
    </recommendedName>
</protein>
<organism evidence="13">
    <name type="scientific">Cuerna arida</name>
    <dbReference type="NCBI Taxonomy" id="1464854"/>
    <lineage>
        <taxon>Eukaryota</taxon>
        <taxon>Metazoa</taxon>
        <taxon>Ecdysozoa</taxon>
        <taxon>Arthropoda</taxon>
        <taxon>Hexapoda</taxon>
        <taxon>Insecta</taxon>
        <taxon>Pterygota</taxon>
        <taxon>Neoptera</taxon>
        <taxon>Paraneoptera</taxon>
        <taxon>Hemiptera</taxon>
        <taxon>Auchenorrhyncha</taxon>
        <taxon>Membracoidea</taxon>
        <taxon>Cicadellidae</taxon>
        <taxon>Cicadellinae</taxon>
        <taxon>Proconiini</taxon>
        <taxon>Cuerna</taxon>
    </lineage>
</organism>